<gene>
    <name evidence="8" type="ORF">PLXY2_LOCUS11886</name>
</gene>
<evidence type="ECO:0000256" key="4">
    <source>
        <dbReference type="ARBA" id="ARBA00022833"/>
    </source>
</evidence>
<feature type="region of interest" description="Disordered" evidence="6">
    <location>
        <begin position="814"/>
        <end position="833"/>
    </location>
</feature>
<dbReference type="SUPFAM" id="SSF57667">
    <property type="entry name" value="beta-beta-alpha zinc fingers"/>
    <property type="match status" value="1"/>
</dbReference>
<feature type="compositionally biased region" description="Acidic residues" evidence="6">
    <location>
        <begin position="31"/>
        <end position="44"/>
    </location>
</feature>
<accession>A0A8S4FZW1</accession>
<evidence type="ECO:0000313" key="8">
    <source>
        <dbReference type="EMBL" id="CAG9133606.1"/>
    </source>
</evidence>
<dbReference type="Proteomes" id="UP000653454">
    <property type="component" value="Unassembled WGS sequence"/>
</dbReference>
<keyword evidence="4" id="KW-0862">Zinc</keyword>
<name>A0A8S4FZW1_PLUXY</name>
<evidence type="ECO:0000256" key="1">
    <source>
        <dbReference type="ARBA" id="ARBA00022723"/>
    </source>
</evidence>
<feature type="domain" description="C2H2-type" evidence="7">
    <location>
        <begin position="239"/>
        <end position="266"/>
    </location>
</feature>
<feature type="compositionally biased region" description="Pro residues" evidence="6">
    <location>
        <begin position="815"/>
        <end position="829"/>
    </location>
</feature>
<feature type="domain" description="C2H2-type" evidence="7">
    <location>
        <begin position="1391"/>
        <end position="1413"/>
    </location>
</feature>
<proteinExistence type="predicted"/>
<evidence type="ECO:0000256" key="5">
    <source>
        <dbReference type="PROSITE-ProRule" id="PRU00042"/>
    </source>
</evidence>
<dbReference type="PANTHER" id="PTHR24379:SF121">
    <property type="entry name" value="C2H2-TYPE DOMAIN-CONTAINING PROTEIN"/>
    <property type="match status" value="1"/>
</dbReference>
<feature type="region of interest" description="Disordered" evidence="6">
    <location>
        <begin position="708"/>
        <end position="728"/>
    </location>
</feature>
<feature type="region of interest" description="Disordered" evidence="6">
    <location>
        <begin position="1278"/>
        <end position="1300"/>
    </location>
</feature>
<protein>
    <submittedName>
        <fullName evidence="8">(diamondback moth) hypothetical protein</fullName>
    </submittedName>
</protein>
<dbReference type="InterPro" id="IPR013087">
    <property type="entry name" value="Znf_C2H2_type"/>
</dbReference>
<keyword evidence="1" id="KW-0479">Metal-binding</keyword>
<dbReference type="PROSITE" id="PS00028">
    <property type="entry name" value="ZINC_FINGER_C2H2_1"/>
    <property type="match status" value="6"/>
</dbReference>
<dbReference type="PANTHER" id="PTHR24379">
    <property type="entry name" value="KRAB AND ZINC FINGER DOMAIN-CONTAINING"/>
    <property type="match status" value="1"/>
</dbReference>
<evidence type="ECO:0000256" key="3">
    <source>
        <dbReference type="ARBA" id="ARBA00022771"/>
    </source>
</evidence>
<feature type="compositionally biased region" description="Acidic residues" evidence="6">
    <location>
        <begin position="1171"/>
        <end position="1190"/>
    </location>
</feature>
<keyword evidence="3 5" id="KW-0863">Zinc-finger</keyword>
<feature type="region of interest" description="Disordered" evidence="6">
    <location>
        <begin position="1167"/>
        <end position="1200"/>
    </location>
</feature>
<dbReference type="PROSITE" id="PS50157">
    <property type="entry name" value="ZINC_FINGER_C2H2_2"/>
    <property type="match status" value="3"/>
</dbReference>
<organism evidence="8 9">
    <name type="scientific">Plutella xylostella</name>
    <name type="common">Diamondback moth</name>
    <name type="synonym">Plutella maculipennis</name>
    <dbReference type="NCBI Taxonomy" id="51655"/>
    <lineage>
        <taxon>Eukaryota</taxon>
        <taxon>Metazoa</taxon>
        <taxon>Ecdysozoa</taxon>
        <taxon>Arthropoda</taxon>
        <taxon>Hexapoda</taxon>
        <taxon>Insecta</taxon>
        <taxon>Pterygota</taxon>
        <taxon>Neoptera</taxon>
        <taxon>Endopterygota</taxon>
        <taxon>Lepidoptera</taxon>
        <taxon>Glossata</taxon>
        <taxon>Ditrysia</taxon>
        <taxon>Yponomeutoidea</taxon>
        <taxon>Plutellidae</taxon>
        <taxon>Plutella</taxon>
    </lineage>
</organism>
<dbReference type="Gene3D" id="3.30.160.60">
    <property type="entry name" value="Classic Zinc Finger"/>
    <property type="match status" value="3"/>
</dbReference>
<dbReference type="InterPro" id="IPR036236">
    <property type="entry name" value="Znf_C2H2_sf"/>
</dbReference>
<comment type="caution">
    <text evidence="8">The sequence shown here is derived from an EMBL/GenBank/DDBJ whole genome shotgun (WGS) entry which is preliminary data.</text>
</comment>
<evidence type="ECO:0000259" key="7">
    <source>
        <dbReference type="PROSITE" id="PS50157"/>
    </source>
</evidence>
<feature type="domain" description="C2H2-type" evidence="7">
    <location>
        <begin position="1670"/>
        <end position="1697"/>
    </location>
</feature>
<reference evidence="8" key="1">
    <citation type="submission" date="2020-11" db="EMBL/GenBank/DDBJ databases">
        <authorList>
            <person name="Whiteford S."/>
        </authorList>
    </citation>
    <scope>NUCLEOTIDE SEQUENCE</scope>
</reference>
<evidence type="ECO:0000313" key="9">
    <source>
        <dbReference type="Proteomes" id="UP000653454"/>
    </source>
</evidence>
<feature type="region of interest" description="Disordered" evidence="6">
    <location>
        <begin position="1583"/>
        <end position="1621"/>
    </location>
</feature>
<feature type="compositionally biased region" description="Low complexity" evidence="6">
    <location>
        <begin position="1191"/>
        <end position="1200"/>
    </location>
</feature>
<feature type="compositionally biased region" description="Acidic residues" evidence="6">
    <location>
        <begin position="1278"/>
        <end position="1287"/>
    </location>
</feature>
<dbReference type="GO" id="GO:0008270">
    <property type="term" value="F:zinc ion binding"/>
    <property type="evidence" value="ECO:0007669"/>
    <property type="project" value="UniProtKB-KW"/>
</dbReference>
<feature type="compositionally biased region" description="Acidic residues" evidence="6">
    <location>
        <begin position="1599"/>
        <end position="1621"/>
    </location>
</feature>
<feature type="compositionally biased region" description="Pro residues" evidence="6">
    <location>
        <begin position="61"/>
        <end position="84"/>
    </location>
</feature>
<dbReference type="SMART" id="SM00355">
    <property type="entry name" value="ZnF_C2H2"/>
    <property type="match status" value="17"/>
</dbReference>
<keyword evidence="9" id="KW-1185">Reference proteome</keyword>
<dbReference type="EMBL" id="CAJHNJ030000065">
    <property type="protein sequence ID" value="CAG9133606.1"/>
    <property type="molecule type" value="Genomic_DNA"/>
</dbReference>
<keyword evidence="2" id="KW-0677">Repeat</keyword>
<feature type="region of interest" description="Disordered" evidence="6">
    <location>
        <begin position="31"/>
        <end position="99"/>
    </location>
</feature>
<evidence type="ECO:0000256" key="6">
    <source>
        <dbReference type="SAM" id="MobiDB-lite"/>
    </source>
</evidence>
<evidence type="ECO:0000256" key="2">
    <source>
        <dbReference type="ARBA" id="ARBA00022737"/>
    </source>
</evidence>
<sequence>MSSDIDIEEPDLQSLSAARLQSLVTVKTELLDEEETPFEYEYEESQLQPLYDEEVPDSTTDPPPPRAPAPAPSPSPPRAAPAPSPRVSSTREDDQPFNNCIILGSKPTPLDETFSKVKIDCHSLQQNCVVEDQILTPEEEYPTENDEYRSVEEEYETVEEECVSDADSAPSVDVAHCTRARVVLADWAGYLRACGGYCAPCRVLFPTRNALDAHKMAAHSYLVAVARSPELEPAPVVKKDCFVCKKQFSNEKDLIKHIYLHVSTSQACHLCEETFYSKQLLEEHVATAHPAPPAPPAAPGALLVHSCPVCHHYYRSLPRLLAHALRRHRLRPPAPPAAPATRRCPVCAATLATFKSYNSHIAVVHKQLYDRVVGDEVKLKQKSQGKIPRWRPRNDVRTLLAKDALFYCATCGLSTPDLVSHERHVRGCARRQVPSYQCAECGARVPRRFRGFHRRQHGRGAALPRVAWGAPRALLRCPLCAVHHPLAGFRAHVRACAPPAPAPALPAPAPAPPAPPPARCPRCPASLPPGLAAEHAALHAAAPSEPFTIITILGKTKSSSNKSAEAVDEAGAAVPPELQLEVCATCGCAMAARRPRLHHLRGACRGIQAWRCRHCALRVSKNAMTRHLKLHRLLPRFTLANFRFRWLGAEGPFRTHAAFFHPDAAPGPEPPAGRPGYTVVPLDTPLVYQCRWCGACIPHRSTMARHLQPGPERGARCRGPLPAPAPAPRGRRIEVASLAQLRGVVQVLQCAACRFHCTSRAALRGHGARCPGGAPAPPCARCSLPVRAADAAWHRALHACHPDLRAARLLVRPARPAPPPHDQPPPGEPEPMDDVLIDEGVPVPKKVTVDRSVVQIKCEPDLEGPLKQHVFYQCSSCRMVLHRRHSVYIHAARCSGRAAAAARCPRCSVPLRPAQCPPHRRLHQEHHIDRNNISIVPFSPGIKPVQLAAADASQTGEGGPVLVYECVQCGNILHLASNIPRHRAQCRGVPRAPAACPRCPLRLPPTCLRKHLLMHDQRPDMRAGNIQVVKFSSKKNNLVFLGSKLPQPKNRIVLGSKLSQTKTENKVVLGSKICQSNKLIVGSKMSRSAKFKFYQCGRCSLVVRDRAKHRDRGRCKRTSRPLITCTKCLIPLRRKQVMYHERLHRQKPSLNAETCQLIPFVCEEAGAKDEDKDEDTDEEAETREDTDEEAAGPSAAEESPAVVLHRCPACRLHFLTAAEGAQHAAAHRAPRPARAPRAPCAACRLHFPPRSLPAHTRLHHATDQTPNYNILDIELDDGESEEPEELEATTSRKRKHDGEMAATEGTVYRCGGCGLSHVCRASAERHRAACGGAAAGGAGGAGGLACSKCELQFDMQQLLQHSLKHHGERAPPVRVVTLAGAAGGAGGRRVYHCEQCGFNFMRPGSLAWHRRPHHRITERRRCRHCRLLFSKPSISKHELLHHTRNNYSLEDLEIVDEYNVKIPLEKVLLSLTDKDSEELDSEIGQDNKLIVGSKVSQSIEKSDDVVETADAHEPTATSFKFYQCRRCRLVVRNTARHLGDRCKRTSRPLITCTKCLIPLRRKQVASHKRLHRQIPTLNAETCQLIPFDSPGKGTRPESQTDDDDAATADNDDAATADDDDADLEVTQSADDTAEEVNTEANLPDVVAMTGGEAADANKGEAKTRDGLEYYRCRECNVAFLEQGKCEQHVHDHTPMEEYDFVECKICKMNFDLEALKTHMTHHKNQLFSVDSVKWVEYFGNGDRLEAASGNENELNSSMASVNDDEMEVDEILGT</sequence>